<evidence type="ECO:0000256" key="12">
    <source>
        <dbReference type="RuleBase" id="RU003357"/>
    </source>
</evidence>
<comment type="similarity">
    <text evidence="11 12">Belongs to the TonB-dependent receptor family.</text>
</comment>
<evidence type="ECO:0000256" key="5">
    <source>
        <dbReference type="ARBA" id="ARBA00022692"/>
    </source>
</evidence>
<evidence type="ECO:0000259" key="15">
    <source>
        <dbReference type="Pfam" id="PF07715"/>
    </source>
</evidence>
<keyword evidence="13" id="KW-0732">Signal</keyword>
<dbReference type="GO" id="GO:0009279">
    <property type="term" value="C:cell outer membrane"/>
    <property type="evidence" value="ECO:0007669"/>
    <property type="project" value="UniProtKB-SubCell"/>
</dbReference>
<keyword evidence="2 11" id="KW-0813">Transport</keyword>
<dbReference type="AlphaFoldDB" id="A0A1T5FGX4"/>
<dbReference type="PANTHER" id="PTHR32552">
    <property type="entry name" value="FERRICHROME IRON RECEPTOR-RELATED"/>
    <property type="match status" value="1"/>
</dbReference>
<name>A0A1T5FGX4_9SPHN</name>
<evidence type="ECO:0000256" key="7">
    <source>
        <dbReference type="ARBA" id="ARBA00023065"/>
    </source>
</evidence>
<evidence type="ECO:0000256" key="4">
    <source>
        <dbReference type="ARBA" id="ARBA00022496"/>
    </source>
</evidence>
<evidence type="ECO:0000256" key="1">
    <source>
        <dbReference type="ARBA" id="ARBA00004571"/>
    </source>
</evidence>
<accession>A0A1T5FGX4</accession>
<dbReference type="InterPro" id="IPR000531">
    <property type="entry name" value="Beta-barrel_TonB"/>
</dbReference>
<evidence type="ECO:0000256" key="11">
    <source>
        <dbReference type="PROSITE-ProRule" id="PRU01360"/>
    </source>
</evidence>
<dbReference type="Pfam" id="PF07715">
    <property type="entry name" value="Plug"/>
    <property type="match status" value="1"/>
</dbReference>
<dbReference type="InterPro" id="IPR039426">
    <property type="entry name" value="TonB-dep_rcpt-like"/>
</dbReference>
<evidence type="ECO:0000256" key="13">
    <source>
        <dbReference type="SAM" id="SignalP"/>
    </source>
</evidence>
<dbReference type="OrthoDB" id="9760333at2"/>
<feature type="signal peptide" evidence="13">
    <location>
        <begin position="1"/>
        <end position="25"/>
    </location>
</feature>
<gene>
    <name evidence="16" type="ORF">SAMN06295937_103519</name>
</gene>
<feature type="chain" id="PRO_5013341269" evidence="13">
    <location>
        <begin position="26"/>
        <end position="777"/>
    </location>
</feature>
<reference evidence="17" key="1">
    <citation type="submission" date="2017-02" db="EMBL/GenBank/DDBJ databases">
        <authorList>
            <person name="Varghese N."/>
            <person name="Submissions S."/>
        </authorList>
    </citation>
    <scope>NUCLEOTIDE SEQUENCE [LARGE SCALE GENOMIC DNA]</scope>
    <source>
        <strain evidence="17">R11H</strain>
    </source>
</reference>
<dbReference type="Pfam" id="PF00593">
    <property type="entry name" value="TonB_dep_Rec_b-barrel"/>
    <property type="match status" value="1"/>
</dbReference>
<evidence type="ECO:0000256" key="3">
    <source>
        <dbReference type="ARBA" id="ARBA00022452"/>
    </source>
</evidence>
<evidence type="ECO:0000313" key="17">
    <source>
        <dbReference type="Proteomes" id="UP000190044"/>
    </source>
</evidence>
<dbReference type="Gene3D" id="2.40.170.20">
    <property type="entry name" value="TonB-dependent receptor, beta-barrel domain"/>
    <property type="match status" value="1"/>
</dbReference>
<evidence type="ECO:0000256" key="8">
    <source>
        <dbReference type="ARBA" id="ARBA00023077"/>
    </source>
</evidence>
<evidence type="ECO:0000256" key="2">
    <source>
        <dbReference type="ARBA" id="ARBA00022448"/>
    </source>
</evidence>
<keyword evidence="6" id="KW-0408">Iron</keyword>
<keyword evidence="5 11" id="KW-0812">Transmembrane</keyword>
<dbReference type="GO" id="GO:0006826">
    <property type="term" value="P:iron ion transport"/>
    <property type="evidence" value="ECO:0007669"/>
    <property type="project" value="UniProtKB-KW"/>
</dbReference>
<dbReference type="PROSITE" id="PS52016">
    <property type="entry name" value="TONB_DEPENDENT_REC_3"/>
    <property type="match status" value="1"/>
</dbReference>
<dbReference type="PANTHER" id="PTHR32552:SF81">
    <property type="entry name" value="TONB-DEPENDENT OUTER MEMBRANE RECEPTOR"/>
    <property type="match status" value="1"/>
</dbReference>
<keyword evidence="17" id="KW-1185">Reference proteome</keyword>
<keyword evidence="10 11" id="KW-0998">Cell outer membrane</keyword>
<dbReference type="EMBL" id="FUYP01000035">
    <property type="protein sequence ID" value="SKB95357.1"/>
    <property type="molecule type" value="Genomic_DNA"/>
</dbReference>
<evidence type="ECO:0000313" key="16">
    <source>
        <dbReference type="EMBL" id="SKB95357.1"/>
    </source>
</evidence>
<keyword evidence="3 11" id="KW-1134">Transmembrane beta strand</keyword>
<keyword evidence="9 11" id="KW-0472">Membrane</keyword>
<evidence type="ECO:0000256" key="10">
    <source>
        <dbReference type="ARBA" id="ARBA00023237"/>
    </source>
</evidence>
<dbReference type="InterPro" id="IPR036942">
    <property type="entry name" value="Beta-barrel_TonB_sf"/>
</dbReference>
<feature type="domain" description="TonB-dependent receptor plug" evidence="15">
    <location>
        <begin position="54"/>
        <end position="160"/>
    </location>
</feature>
<dbReference type="RefSeq" id="WP_079639967.1">
    <property type="nucleotide sequence ID" value="NZ_FUYP01000035.1"/>
</dbReference>
<dbReference type="InterPro" id="IPR012910">
    <property type="entry name" value="Plug_dom"/>
</dbReference>
<feature type="domain" description="TonB-dependent receptor-like beta-barrel" evidence="14">
    <location>
        <begin position="273"/>
        <end position="730"/>
    </location>
</feature>
<evidence type="ECO:0000256" key="6">
    <source>
        <dbReference type="ARBA" id="ARBA00023004"/>
    </source>
</evidence>
<keyword evidence="4" id="KW-0410">Iron transport</keyword>
<evidence type="ECO:0000256" key="9">
    <source>
        <dbReference type="ARBA" id="ARBA00023136"/>
    </source>
</evidence>
<protein>
    <submittedName>
        <fullName evidence="16">Iron complex outermembrane recepter protein</fullName>
    </submittedName>
</protein>
<keyword evidence="7" id="KW-0406">Ion transport</keyword>
<dbReference type="CDD" id="cd01347">
    <property type="entry name" value="ligand_gated_channel"/>
    <property type="match status" value="1"/>
</dbReference>
<dbReference type="Proteomes" id="UP000190044">
    <property type="component" value="Unassembled WGS sequence"/>
</dbReference>
<dbReference type="SUPFAM" id="SSF56935">
    <property type="entry name" value="Porins"/>
    <property type="match status" value="1"/>
</dbReference>
<comment type="subcellular location">
    <subcellularLocation>
        <location evidence="1 11">Cell outer membrane</location>
        <topology evidence="1 11">Multi-pass membrane protein</topology>
    </subcellularLocation>
</comment>
<keyword evidence="8 12" id="KW-0798">TonB box</keyword>
<proteinExistence type="inferred from homology"/>
<evidence type="ECO:0000259" key="14">
    <source>
        <dbReference type="Pfam" id="PF00593"/>
    </source>
</evidence>
<sequence length="777" mass="83669">MKTIYRRLGVTTALALVSGLGGVSAAEAQEAAPLAGEARDGDIIVMAQKRAESVRDVPLAISAFSGETLEDANVTQLFDVQRLAPSLRIDLGARADKPRIVIRGIGSSGGTAIEPSVATFMDGVYIPREGATLATYLDIDAVEILRGPQGTLFGRNASVGAISLRSAAPRFENSGKLTAEYGTGNRFKLGGYLNVADGDKFAVRVAAQGENFEGLYRNALTGGRVGGVNSFAGRVSLRARFSEQVEDTLRVGYSQRRGNDYFTPYLLMPDTFPSAAGRATYLARFAGIGSNNVDLTPFDRTINQYVDDLLDEKQLQISNELAFTTDGDFQIKLISGVNRWEVNQRGHHVFGAETPTGIQYQHSRSTSHQEELQFITPDDFLMPGLSAVAGLYYFEEDLVIDEDFQIARDGCNLLFAGNPALGTCLAGSNSRATDVNYDQTTDSIAAYAQLTYKLAPTLDLTLGTRWSQDKKDALFDARPVQAIGAIFTGTETTPLALKQSRVTWRANLAWKPTDDAMLFASYTTGFKSGGFNSAASNVVLGQTREVRPETVKSYEIGAKTSWLDNALQLDVVLYQMDIKDFQDRAFTGVTFAVRNAGGVRNRGVETDISIRPADWFRLSGGVAYLDSEFTSYPGASALPGLPGTQDLKGTRPTFTPKWSGTLGAEFNGDLGSGMRWLLRGDMNFTSKANIGGVNDNNPDTVQDGYALFSARATLSGPDDRWSISLFGANLTDKGYCTSYAYQPFGALIGAQAGGHAALRCNVVGTPRTFGVAASFGF</sequence>
<organism evidence="16 17">
    <name type="scientific">Sphingopyxis flava</name>
    <dbReference type="NCBI Taxonomy" id="1507287"/>
    <lineage>
        <taxon>Bacteria</taxon>
        <taxon>Pseudomonadati</taxon>
        <taxon>Pseudomonadota</taxon>
        <taxon>Alphaproteobacteria</taxon>
        <taxon>Sphingomonadales</taxon>
        <taxon>Sphingomonadaceae</taxon>
        <taxon>Sphingopyxis</taxon>
    </lineage>
</organism>